<dbReference type="Pfam" id="PF00319">
    <property type="entry name" value="SRF-TF"/>
    <property type="match status" value="1"/>
</dbReference>
<dbReference type="PANTHER" id="PTHR11945">
    <property type="entry name" value="MADS BOX PROTEIN"/>
    <property type="match status" value="1"/>
</dbReference>
<feature type="domain" description="MADS-box" evidence="7">
    <location>
        <begin position="18"/>
        <end position="78"/>
    </location>
</feature>
<name>A0A7N0TU77_KALFE</name>
<evidence type="ECO:0000259" key="7">
    <source>
        <dbReference type="PROSITE" id="PS50066"/>
    </source>
</evidence>
<evidence type="ECO:0000256" key="5">
    <source>
        <dbReference type="ARBA" id="ARBA00023242"/>
    </source>
</evidence>
<organism evidence="8 9">
    <name type="scientific">Kalanchoe fedtschenkoi</name>
    <name type="common">Lavender scallops</name>
    <name type="synonym">South American air plant</name>
    <dbReference type="NCBI Taxonomy" id="63787"/>
    <lineage>
        <taxon>Eukaryota</taxon>
        <taxon>Viridiplantae</taxon>
        <taxon>Streptophyta</taxon>
        <taxon>Embryophyta</taxon>
        <taxon>Tracheophyta</taxon>
        <taxon>Spermatophyta</taxon>
        <taxon>Magnoliopsida</taxon>
        <taxon>eudicotyledons</taxon>
        <taxon>Gunneridae</taxon>
        <taxon>Pentapetalae</taxon>
        <taxon>Saxifragales</taxon>
        <taxon>Crassulaceae</taxon>
        <taxon>Kalanchoe</taxon>
    </lineage>
</organism>
<reference evidence="8" key="1">
    <citation type="submission" date="2021-01" db="UniProtKB">
        <authorList>
            <consortium name="EnsemblPlants"/>
        </authorList>
    </citation>
    <scope>IDENTIFICATION</scope>
</reference>
<dbReference type="OMA" id="AFAYGHP"/>
<keyword evidence="3" id="KW-0238">DNA-binding</keyword>
<evidence type="ECO:0000256" key="3">
    <source>
        <dbReference type="ARBA" id="ARBA00023125"/>
    </source>
</evidence>
<dbReference type="PROSITE" id="PS50066">
    <property type="entry name" value="MADS_BOX_2"/>
    <property type="match status" value="1"/>
</dbReference>
<evidence type="ECO:0000256" key="1">
    <source>
        <dbReference type="ARBA" id="ARBA00004123"/>
    </source>
</evidence>
<keyword evidence="5" id="KW-0539">Nucleus</keyword>
<keyword evidence="9" id="KW-1185">Reference proteome</keyword>
<feature type="region of interest" description="Disordered" evidence="6">
    <location>
        <begin position="237"/>
        <end position="257"/>
    </location>
</feature>
<dbReference type="GO" id="GO:0005634">
    <property type="term" value="C:nucleus"/>
    <property type="evidence" value="ECO:0007669"/>
    <property type="project" value="UniProtKB-SubCell"/>
</dbReference>
<dbReference type="GO" id="GO:0000981">
    <property type="term" value="F:DNA-binding transcription factor activity, RNA polymerase II-specific"/>
    <property type="evidence" value="ECO:0007669"/>
    <property type="project" value="TreeGrafter"/>
</dbReference>
<proteinExistence type="predicted"/>
<feature type="region of interest" description="Disordered" evidence="6">
    <location>
        <begin position="1"/>
        <end position="27"/>
    </location>
</feature>
<dbReference type="GO" id="GO:0000978">
    <property type="term" value="F:RNA polymerase II cis-regulatory region sequence-specific DNA binding"/>
    <property type="evidence" value="ECO:0007669"/>
    <property type="project" value="TreeGrafter"/>
</dbReference>
<dbReference type="InterPro" id="IPR002100">
    <property type="entry name" value="TF_MADSbox"/>
</dbReference>
<dbReference type="Gramene" id="Kaladp0045s0452.1.v1.1">
    <property type="protein sequence ID" value="Kaladp0045s0452.1.v1.1.CDS.1"/>
    <property type="gene ID" value="Kaladp0045s0452.v1.1"/>
</dbReference>
<keyword evidence="2" id="KW-0805">Transcription regulation</keyword>
<evidence type="ECO:0000256" key="4">
    <source>
        <dbReference type="ARBA" id="ARBA00023163"/>
    </source>
</evidence>
<dbReference type="InterPro" id="IPR036879">
    <property type="entry name" value="TF_MADSbox_sf"/>
</dbReference>
<comment type="subcellular location">
    <subcellularLocation>
        <location evidence="1">Nucleus</location>
    </subcellularLocation>
</comment>
<dbReference type="PRINTS" id="PR00404">
    <property type="entry name" value="MADSDOMAIN"/>
</dbReference>
<dbReference type="SUPFAM" id="SSF55455">
    <property type="entry name" value="SRF-like"/>
    <property type="match status" value="1"/>
</dbReference>
<feature type="compositionally biased region" description="Gly residues" evidence="6">
    <location>
        <begin position="246"/>
        <end position="257"/>
    </location>
</feature>
<dbReference type="Gene3D" id="3.40.1810.10">
    <property type="entry name" value="Transcription factor, MADS-box"/>
    <property type="match status" value="1"/>
</dbReference>
<evidence type="ECO:0000313" key="9">
    <source>
        <dbReference type="Proteomes" id="UP000594263"/>
    </source>
</evidence>
<accession>A0A7N0TU77</accession>
<evidence type="ECO:0000256" key="6">
    <source>
        <dbReference type="SAM" id="MobiDB-lite"/>
    </source>
</evidence>
<evidence type="ECO:0000313" key="8">
    <source>
        <dbReference type="EnsemblPlants" id="Kaladp0045s0452.1.v1.1.CDS.1"/>
    </source>
</evidence>
<evidence type="ECO:0000256" key="2">
    <source>
        <dbReference type="ARBA" id="ARBA00023015"/>
    </source>
</evidence>
<dbReference type="Proteomes" id="UP000594263">
    <property type="component" value="Unplaced"/>
</dbReference>
<dbReference type="PANTHER" id="PTHR11945:SF725">
    <property type="entry name" value="AGAMOUS-LIKE 58-RELATED"/>
    <property type="match status" value="1"/>
</dbReference>
<dbReference type="GO" id="GO:0046983">
    <property type="term" value="F:protein dimerization activity"/>
    <property type="evidence" value="ECO:0007669"/>
    <property type="project" value="InterPro"/>
</dbReference>
<protein>
    <recommendedName>
        <fullName evidence="7">MADS-box domain-containing protein</fullName>
    </recommendedName>
</protein>
<dbReference type="SMART" id="SM00432">
    <property type="entry name" value="MADS"/>
    <property type="match status" value="1"/>
</dbReference>
<dbReference type="AlphaFoldDB" id="A0A7N0TU77"/>
<sequence>METGGGSRQQEAGKKKTKGRQKTQMRLVQREEDRLITFSKRKAGINKKATELCVMCDAEVAFILFSPKGNAFAYGHPDVRSVMNKFLGREEQYPVSGDPRVIQIMDEHRRGKHDELVDIHNMLQSQVNQLAQLKEAVKQMSESRGDQKGWWDAKVADMKTPEEVKEMHNNIVGFQEALCRHMEMLQFIHQAAAAPPPPPPNPIFVPAFIQETPQFLTPPPMAFVNPAGAPVIGLGGDPGGEPASGVGDGGPGAFVGL</sequence>
<keyword evidence="4" id="KW-0804">Transcription</keyword>
<dbReference type="EnsemblPlants" id="Kaladp0045s0452.1.v1.1">
    <property type="protein sequence ID" value="Kaladp0045s0452.1.v1.1.CDS.1"/>
    <property type="gene ID" value="Kaladp0045s0452.v1.1"/>
</dbReference>